<feature type="domain" description="DUF4347" evidence="1">
    <location>
        <begin position="77"/>
        <end position="198"/>
    </location>
</feature>
<reference evidence="2 3" key="1">
    <citation type="journal article" date="2008" name="PLoS ONE">
        <title>Environmental adaptation: genomic analysis of the piezotolerant and psychrotolerant deep-sea iron reducing bacterium Shewanella piezotolerans WP3.</title>
        <authorList>
            <person name="Wang F."/>
            <person name="Wang J."/>
            <person name="Jian H."/>
            <person name="Zhang B."/>
            <person name="Li S."/>
            <person name="Wang F."/>
            <person name="Zeng X."/>
            <person name="Gao L."/>
            <person name="Bartlett D.H."/>
            <person name="Yu J."/>
            <person name="Hu S."/>
            <person name="Xiao X."/>
        </authorList>
    </citation>
    <scope>NUCLEOTIDE SEQUENCE [LARGE SCALE GENOMIC DNA]</scope>
    <source>
        <strain evidence="3">WP3 / JCM 13877</strain>
    </source>
</reference>
<evidence type="ECO:0000313" key="2">
    <source>
        <dbReference type="EMBL" id="ACJ27635.1"/>
    </source>
</evidence>
<evidence type="ECO:0000313" key="3">
    <source>
        <dbReference type="Proteomes" id="UP000000753"/>
    </source>
</evidence>
<keyword evidence="3" id="KW-1185">Reference proteome</keyword>
<proteinExistence type="predicted"/>
<gene>
    <name evidence="2" type="ordered locus">swp_0824</name>
</gene>
<dbReference type="Proteomes" id="UP000000753">
    <property type="component" value="Chromosome"/>
</dbReference>
<dbReference type="AlphaFoldDB" id="B8CJ09"/>
<dbReference type="KEGG" id="swp:swp_0824"/>
<name>B8CJ09_SHEPW</name>
<dbReference type="eggNOG" id="ENOG5030IFK">
    <property type="taxonomic scope" value="Bacteria"/>
</dbReference>
<protein>
    <recommendedName>
        <fullName evidence="1">DUF4347 domain-containing protein</fullName>
    </recommendedName>
</protein>
<dbReference type="InterPro" id="IPR025592">
    <property type="entry name" value="DUF4347"/>
</dbReference>
<accession>B8CJ09</accession>
<sequence length="217" mass="24113">MNSLNQDSTYSTFNDNLTHLELFSEAELKQAPRQIKFPRQFPISWLLLLCCLLLVNEVTATEQPIAALLNVESSKVLLIVDNSVQDLEGLLHRLHGDIDLLVLNETQEPFSQINQAIGDEQNYVGVVMVAAAASDAIYIAGRWVDKHYLVQHKGGIAQFGEKFTARSNLMLLTSDSLINPKGDGFLTLFTGLTQLDVSVFGGAEHHYLAFNNFVGFF</sequence>
<organism evidence="2 3">
    <name type="scientific">Shewanella piezotolerans (strain WP3 / JCM 13877)</name>
    <dbReference type="NCBI Taxonomy" id="225849"/>
    <lineage>
        <taxon>Bacteria</taxon>
        <taxon>Pseudomonadati</taxon>
        <taxon>Pseudomonadota</taxon>
        <taxon>Gammaproteobacteria</taxon>
        <taxon>Alteromonadales</taxon>
        <taxon>Shewanellaceae</taxon>
        <taxon>Shewanella</taxon>
    </lineage>
</organism>
<dbReference type="EMBL" id="CP000472">
    <property type="protein sequence ID" value="ACJ27635.1"/>
    <property type="molecule type" value="Genomic_DNA"/>
</dbReference>
<dbReference type="HOGENOM" id="CLU_1271552_0_0_6"/>
<evidence type="ECO:0000259" key="1">
    <source>
        <dbReference type="Pfam" id="PF14252"/>
    </source>
</evidence>
<dbReference type="STRING" id="225849.swp_0824"/>
<dbReference type="RefSeq" id="WP_020911014.1">
    <property type="nucleotide sequence ID" value="NC_011566.1"/>
</dbReference>
<dbReference type="OrthoDB" id="6264942at2"/>
<dbReference type="Pfam" id="PF14252">
    <property type="entry name" value="DUF4347"/>
    <property type="match status" value="1"/>
</dbReference>